<evidence type="ECO:0000256" key="6">
    <source>
        <dbReference type="ARBA" id="ARBA00022989"/>
    </source>
</evidence>
<keyword evidence="10" id="KW-1003">Cell membrane</keyword>
<dbReference type="PANTHER" id="PTHR10906">
    <property type="entry name" value="SECY/SEC61-ALPHA FAMILY MEMBER"/>
    <property type="match status" value="1"/>
</dbReference>
<comment type="subunit">
    <text evidence="10">Component of the Sec protein translocase complex. Heterotrimer consisting of SecY, SecE and SecG subunits. The heterotrimers can form oligomers, although 1 heterotrimer is thought to be able to translocate proteins. Interacts with the ribosome. Interacts with SecDF, and other proteins may be involved. Interacts with SecA.</text>
</comment>
<dbReference type="NCBIfam" id="TIGR00967">
    <property type="entry name" value="3a0501s007"/>
    <property type="match status" value="1"/>
</dbReference>
<dbReference type="PRINTS" id="PR00303">
    <property type="entry name" value="SECYTRNLCASE"/>
</dbReference>
<proteinExistence type="inferred from homology"/>
<gene>
    <name evidence="10" type="primary">secY</name>
    <name evidence="12" type="ORF">UU50_C0007G0030</name>
</gene>
<evidence type="ECO:0000256" key="7">
    <source>
        <dbReference type="ARBA" id="ARBA00023010"/>
    </source>
</evidence>
<evidence type="ECO:0000256" key="1">
    <source>
        <dbReference type="ARBA" id="ARBA00004141"/>
    </source>
</evidence>
<dbReference type="PATRIC" id="fig|1618983.3.peg.375"/>
<dbReference type="SUPFAM" id="SSF103491">
    <property type="entry name" value="Preprotein translocase SecY subunit"/>
    <property type="match status" value="1"/>
</dbReference>
<comment type="caution">
    <text evidence="12">The sequence shown here is derived from an EMBL/GenBank/DDBJ whole genome shotgun (WGS) entry which is preliminary data.</text>
</comment>
<feature type="transmembrane region" description="Helical" evidence="10">
    <location>
        <begin position="68"/>
        <end position="93"/>
    </location>
</feature>
<evidence type="ECO:0000256" key="5">
    <source>
        <dbReference type="ARBA" id="ARBA00022927"/>
    </source>
</evidence>
<dbReference type="EMBL" id="LCAW01000007">
    <property type="protein sequence ID" value="KKR99342.1"/>
    <property type="molecule type" value="Genomic_DNA"/>
</dbReference>
<dbReference type="Proteomes" id="UP000033930">
    <property type="component" value="Unassembled WGS sequence"/>
</dbReference>
<feature type="transmembrane region" description="Helical" evidence="10">
    <location>
        <begin position="114"/>
        <end position="135"/>
    </location>
</feature>
<evidence type="ECO:0000256" key="10">
    <source>
        <dbReference type="HAMAP-Rule" id="MF_01465"/>
    </source>
</evidence>
<evidence type="ECO:0000256" key="9">
    <source>
        <dbReference type="ARBA" id="ARBA00039733"/>
    </source>
</evidence>
<dbReference type="AlphaFoldDB" id="A0A0G0YG57"/>
<feature type="transmembrane region" description="Helical" evidence="10">
    <location>
        <begin position="306"/>
        <end position="328"/>
    </location>
</feature>
<feature type="transmembrane region" description="Helical" evidence="10">
    <location>
        <begin position="178"/>
        <end position="195"/>
    </location>
</feature>
<dbReference type="PIRSF" id="PIRSF004557">
    <property type="entry name" value="SecY"/>
    <property type="match status" value="1"/>
</dbReference>
<reference evidence="12 13" key="1">
    <citation type="journal article" date="2015" name="Nature">
        <title>rRNA introns, odd ribosomes, and small enigmatic genomes across a large radiation of phyla.</title>
        <authorList>
            <person name="Brown C.T."/>
            <person name="Hug L.A."/>
            <person name="Thomas B.C."/>
            <person name="Sharon I."/>
            <person name="Castelle C.J."/>
            <person name="Singh A."/>
            <person name="Wilkins M.J."/>
            <person name="Williams K.H."/>
            <person name="Banfield J.F."/>
        </authorList>
    </citation>
    <scope>NUCLEOTIDE SEQUENCE [LARGE SCALE GENOMIC DNA]</scope>
</reference>
<dbReference type="InterPro" id="IPR026593">
    <property type="entry name" value="SecY"/>
</dbReference>
<evidence type="ECO:0000256" key="4">
    <source>
        <dbReference type="ARBA" id="ARBA00022692"/>
    </source>
</evidence>
<protein>
    <recommendedName>
        <fullName evidence="9 10">Protein translocase subunit SecY</fullName>
    </recommendedName>
</protein>
<evidence type="ECO:0000256" key="11">
    <source>
        <dbReference type="RuleBase" id="RU004349"/>
    </source>
</evidence>
<feature type="transmembrane region" description="Helical" evidence="10">
    <location>
        <begin position="258"/>
        <end position="279"/>
    </location>
</feature>
<sequence>MWEKVRRIWKIKELRNSLLFLLLAVSIFRVAAHITVPGIDPAGLNAFLDSNQFLGLLNMFSGGTLEKFSIVSLGIAPYITASIIFQLLGMIFPQVEEMQKEQQGRDRLNRWTRYATAPLGLVQGFGVLSIIQQQGGQLGDGFGIEGFALFIALISMTAGTVFLMWLGELMTEKNVGNGISLLILAGIISGFPGFIQRIGATYTQSDLFNLILFLALTIVTIVTVIVINEGQRNIPVQYARGASGGVSRKVSSHLPMRVNLGGMIPIIFAISIIVFPPLIAQFFTNAKTEVIRKIAEFTIEIFANNWFYGVVYFLLVFSFTYFYATIIFRPEQVAENLQKQGGFIPGVRPGSQTQQYLGWVRNRLLLGGALFLSIIAILPVIVKGITESPNLIVGGSSVIIVVAVLIDMIKQVESQLAMRNYEIK</sequence>
<keyword evidence="7 10" id="KW-0811">Translocation</keyword>
<evidence type="ECO:0000256" key="2">
    <source>
        <dbReference type="ARBA" id="ARBA00005751"/>
    </source>
</evidence>
<name>A0A0G0YG57_9BACT</name>
<feature type="transmembrane region" description="Helical" evidence="10">
    <location>
        <begin position="207"/>
        <end position="227"/>
    </location>
</feature>
<comment type="function">
    <text evidence="10">The central subunit of the protein translocation channel SecYEG. Consists of two halves formed by TMs 1-5 and 6-10. These two domains form a lateral gate at the front which open onto the bilayer between TMs 2 and 7, and are clamped together by SecE at the back. The channel is closed by both a pore ring composed of hydrophobic SecY resides and a short helix (helix 2A) on the extracellular side of the membrane which forms a plug. The plug probably moves laterally to allow the channel to open. The ring and the pore may move independently.</text>
</comment>
<dbReference type="GO" id="GO:0065002">
    <property type="term" value="P:intracellular protein transmembrane transport"/>
    <property type="evidence" value="ECO:0007669"/>
    <property type="project" value="UniProtKB-UniRule"/>
</dbReference>
<dbReference type="InterPro" id="IPR002208">
    <property type="entry name" value="SecY/SEC61-alpha"/>
</dbReference>
<feature type="transmembrane region" description="Helical" evidence="10">
    <location>
        <begin position="391"/>
        <end position="409"/>
    </location>
</feature>
<comment type="similarity">
    <text evidence="2 10 11">Belongs to the SecY/SEC61-alpha family.</text>
</comment>
<feature type="transmembrane region" description="Helical" evidence="10">
    <location>
        <begin position="364"/>
        <end position="385"/>
    </location>
</feature>
<evidence type="ECO:0000256" key="3">
    <source>
        <dbReference type="ARBA" id="ARBA00022448"/>
    </source>
</evidence>
<dbReference type="GO" id="GO:0006605">
    <property type="term" value="P:protein targeting"/>
    <property type="evidence" value="ECO:0007669"/>
    <property type="project" value="UniProtKB-UniRule"/>
</dbReference>
<dbReference type="HAMAP" id="MF_01465">
    <property type="entry name" value="SecY"/>
    <property type="match status" value="1"/>
</dbReference>
<dbReference type="InterPro" id="IPR023201">
    <property type="entry name" value="SecY_dom_sf"/>
</dbReference>
<organism evidence="12 13">
    <name type="scientific">Candidatus Uhrbacteria bacterium GW2011_GWC1_41_20</name>
    <dbReference type="NCBI Taxonomy" id="1618983"/>
    <lineage>
        <taxon>Bacteria</taxon>
        <taxon>Candidatus Uhriibacteriota</taxon>
    </lineage>
</organism>
<keyword evidence="4 10" id="KW-0812">Transmembrane</keyword>
<dbReference type="Gene3D" id="1.10.3370.10">
    <property type="entry name" value="SecY subunit domain"/>
    <property type="match status" value="1"/>
</dbReference>
<dbReference type="GO" id="GO:0005886">
    <property type="term" value="C:plasma membrane"/>
    <property type="evidence" value="ECO:0007669"/>
    <property type="project" value="UniProtKB-SubCell"/>
</dbReference>
<accession>A0A0G0YG57</accession>
<dbReference type="FunFam" id="1.10.3370.10:FF:000001">
    <property type="entry name" value="Preprotein translocase subunit SecY"/>
    <property type="match status" value="1"/>
</dbReference>
<dbReference type="PROSITE" id="PS00755">
    <property type="entry name" value="SECY_1"/>
    <property type="match status" value="1"/>
</dbReference>
<dbReference type="InterPro" id="IPR030659">
    <property type="entry name" value="SecY_CS"/>
</dbReference>
<evidence type="ECO:0000313" key="12">
    <source>
        <dbReference type="EMBL" id="KKR99342.1"/>
    </source>
</evidence>
<keyword evidence="6 10" id="KW-1133">Transmembrane helix</keyword>
<keyword evidence="5 10" id="KW-0653">Protein transport</keyword>
<dbReference type="GO" id="GO:0043952">
    <property type="term" value="P:protein transport by the Sec complex"/>
    <property type="evidence" value="ECO:0007669"/>
    <property type="project" value="UniProtKB-UniRule"/>
</dbReference>
<keyword evidence="8 10" id="KW-0472">Membrane</keyword>
<dbReference type="Pfam" id="PF00344">
    <property type="entry name" value="SecY"/>
    <property type="match status" value="1"/>
</dbReference>
<feature type="transmembrane region" description="Helical" evidence="10">
    <location>
        <begin position="147"/>
        <end position="166"/>
    </location>
</feature>
<keyword evidence="3 10" id="KW-0813">Transport</keyword>
<evidence type="ECO:0000313" key="13">
    <source>
        <dbReference type="Proteomes" id="UP000033930"/>
    </source>
</evidence>
<evidence type="ECO:0000256" key="8">
    <source>
        <dbReference type="ARBA" id="ARBA00023136"/>
    </source>
</evidence>
<comment type="caution">
    <text evidence="10">Lacks conserved residue(s) required for the propagation of feature annotation.</text>
</comment>
<comment type="subcellular location">
    <subcellularLocation>
        <location evidence="10">Cell membrane</location>
        <topology evidence="10">Multi-pass membrane protein</topology>
    </subcellularLocation>
    <subcellularLocation>
        <location evidence="1">Membrane</location>
        <topology evidence="1">Multi-pass membrane protein</topology>
    </subcellularLocation>
</comment>